<dbReference type="AlphaFoldDB" id="A0A3P3VJG2"/>
<comment type="similarity">
    <text evidence="2 8">Belongs to the 4-toluene sulfonate uptake permease (TSUP) (TC 2.A.102) family.</text>
</comment>
<dbReference type="InterPro" id="IPR052017">
    <property type="entry name" value="TSUP"/>
</dbReference>
<protein>
    <recommendedName>
        <fullName evidence="8">Probable membrane transporter protein</fullName>
    </recommendedName>
</protein>
<evidence type="ECO:0000256" key="8">
    <source>
        <dbReference type="RuleBase" id="RU363041"/>
    </source>
</evidence>
<feature type="transmembrane region" description="Helical" evidence="8">
    <location>
        <begin position="205"/>
        <end position="225"/>
    </location>
</feature>
<keyword evidence="5 8" id="KW-0812">Transmembrane</keyword>
<gene>
    <name evidence="9" type="ORF">D0544_13455</name>
</gene>
<proteinExistence type="inferred from homology"/>
<evidence type="ECO:0000313" key="9">
    <source>
        <dbReference type="EMBL" id="RRJ82850.1"/>
    </source>
</evidence>
<feature type="transmembrane region" description="Helical" evidence="8">
    <location>
        <begin position="237"/>
        <end position="256"/>
    </location>
</feature>
<evidence type="ECO:0000256" key="1">
    <source>
        <dbReference type="ARBA" id="ARBA00004651"/>
    </source>
</evidence>
<dbReference type="PANTHER" id="PTHR30269">
    <property type="entry name" value="TRANSMEMBRANE PROTEIN YFCA"/>
    <property type="match status" value="1"/>
</dbReference>
<keyword evidence="3" id="KW-0813">Transport</keyword>
<sequence>MLELLFLFGAGFFGGVINSIAGGGSFITFPALLFVGVPPISANATNTFASCAGYMSGAYAFRRDMAEYRAELPRILLLSLVGGALGAWLLLNTPEALFMEAVPWLLLFATVLFIFGGQLYSLFKGLSARHRHASSVGGLLLALGLLGVCLYGGFFNAGLGIITLSYLALAGYTNINAMNGLKLLVSTAVSLVAILIFILDGAIAWYQGSLVLLGTLAGGYVAAHLSRKLPQSLVRGFVILASCGITLYFFIDIYLVA</sequence>
<dbReference type="GO" id="GO:0005886">
    <property type="term" value="C:plasma membrane"/>
    <property type="evidence" value="ECO:0007669"/>
    <property type="project" value="UniProtKB-SubCell"/>
</dbReference>
<dbReference type="EMBL" id="QWEZ01000002">
    <property type="protein sequence ID" value="RRJ82850.1"/>
    <property type="molecule type" value="Genomic_DNA"/>
</dbReference>
<comment type="caution">
    <text evidence="9">The sequence shown here is derived from an EMBL/GenBank/DDBJ whole genome shotgun (WGS) entry which is preliminary data.</text>
</comment>
<evidence type="ECO:0000256" key="6">
    <source>
        <dbReference type="ARBA" id="ARBA00022989"/>
    </source>
</evidence>
<evidence type="ECO:0000256" key="5">
    <source>
        <dbReference type="ARBA" id="ARBA00022692"/>
    </source>
</evidence>
<feature type="transmembrane region" description="Helical" evidence="8">
    <location>
        <begin position="159"/>
        <end position="175"/>
    </location>
</feature>
<comment type="subcellular location">
    <subcellularLocation>
        <location evidence="1 8">Cell membrane</location>
        <topology evidence="1 8">Multi-pass membrane protein</topology>
    </subcellularLocation>
</comment>
<keyword evidence="7 8" id="KW-0472">Membrane</keyword>
<dbReference type="Proteomes" id="UP000280792">
    <property type="component" value="Unassembled WGS sequence"/>
</dbReference>
<dbReference type="RefSeq" id="WP_125016972.1">
    <property type="nucleotide sequence ID" value="NZ_QWEZ01000002.1"/>
</dbReference>
<feature type="transmembrane region" description="Helical" evidence="8">
    <location>
        <begin position="73"/>
        <end position="91"/>
    </location>
</feature>
<dbReference type="Pfam" id="PF01925">
    <property type="entry name" value="TauE"/>
    <property type="match status" value="1"/>
</dbReference>
<accession>A0A3P3VJG2</accession>
<evidence type="ECO:0000313" key="10">
    <source>
        <dbReference type="Proteomes" id="UP000280792"/>
    </source>
</evidence>
<keyword evidence="10" id="KW-1185">Reference proteome</keyword>
<reference evidence="9 10" key="2">
    <citation type="submission" date="2018-12" db="EMBL/GenBank/DDBJ databases">
        <title>Simiduia agarivorans gen. nov., sp. nov., a marine, agarolytic bacterium isolated from shallow coastal water from Keelung, Taiwan.</title>
        <authorList>
            <person name="Shieh W.Y."/>
        </authorList>
    </citation>
    <scope>NUCLEOTIDE SEQUENCE [LARGE SCALE GENOMIC DNA]</scope>
    <source>
        <strain evidence="9 10">GTF-13</strain>
    </source>
</reference>
<feature type="transmembrane region" description="Helical" evidence="8">
    <location>
        <begin position="182"/>
        <end position="199"/>
    </location>
</feature>
<keyword evidence="6 8" id="KW-1133">Transmembrane helix</keyword>
<reference evidence="9 10" key="1">
    <citation type="submission" date="2018-08" db="EMBL/GenBank/DDBJ databases">
        <authorList>
            <person name="Khan S.A."/>
        </authorList>
    </citation>
    <scope>NUCLEOTIDE SEQUENCE [LARGE SCALE GENOMIC DNA]</scope>
    <source>
        <strain evidence="9 10">GTF-13</strain>
    </source>
</reference>
<keyword evidence="4 8" id="KW-1003">Cell membrane</keyword>
<dbReference type="InterPro" id="IPR002781">
    <property type="entry name" value="TM_pro_TauE-like"/>
</dbReference>
<name>A0A3P3VJG2_9GAMM</name>
<feature type="transmembrane region" description="Helical" evidence="8">
    <location>
        <begin position="103"/>
        <end position="123"/>
    </location>
</feature>
<evidence type="ECO:0000256" key="4">
    <source>
        <dbReference type="ARBA" id="ARBA00022475"/>
    </source>
</evidence>
<evidence type="ECO:0000256" key="2">
    <source>
        <dbReference type="ARBA" id="ARBA00009142"/>
    </source>
</evidence>
<feature type="transmembrane region" description="Helical" evidence="8">
    <location>
        <begin position="135"/>
        <end position="153"/>
    </location>
</feature>
<evidence type="ECO:0000256" key="3">
    <source>
        <dbReference type="ARBA" id="ARBA00022448"/>
    </source>
</evidence>
<feature type="transmembrane region" description="Helical" evidence="8">
    <location>
        <begin position="43"/>
        <end position="61"/>
    </location>
</feature>
<evidence type="ECO:0000256" key="7">
    <source>
        <dbReference type="ARBA" id="ARBA00023136"/>
    </source>
</evidence>
<organism evidence="9 10">
    <name type="scientific">Aestuariirhabdus litorea</name>
    <dbReference type="NCBI Taxonomy" id="2528527"/>
    <lineage>
        <taxon>Bacteria</taxon>
        <taxon>Pseudomonadati</taxon>
        <taxon>Pseudomonadota</taxon>
        <taxon>Gammaproteobacteria</taxon>
        <taxon>Oceanospirillales</taxon>
        <taxon>Aestuariirhabdaceae</taxon>
        <taxon>Aestuariirhabdus</taxon>
    </lineage>
</organism>
<dbReference type="PANTHER" id="PTHR30269:SF0">
    <property type="entry name" value="MEMBRANE TRANSPORTER PROTEIN YFCA-RELATED"/>
    <property type="match status" value="1"/>
</dbReference>